<reference evidence="2" key="1">
    <citation type="journal article" date="2019" name="Int. J. Syst. Evol. Microbiol.">
        <title>The Global Catalogue of Microorganisms (GCM) 10K type strain sequencing project: providing services to taxonomists for standard genome sequencing and annotation.</title>
        <authorList>
            <consortium name="The Broad Institute Genomics Platform"/>
            <consortium name="The Broad Institute Genome Sequencing Center for Infectious Disease"/>
            <person name="Wu L."/>
            <person name="Ma J."/>
        </authorList>
    </citation>
    <scope>NUCLEOTIDE SEQUENCE [LARGE SCALE GENOMIC DNA]</scope>
    <source>
        <strain evidence="2">CCUG 15531</strain>
    </source>
</reference>
<organism evidence="1 2">
    <name type="scientific">Fredinandcohnia salidurans</name>
    <dbReference type="NCBI Taxonomy" id="2595041"/>
    <lineage>
        <taxon>Bacteria</taxon>
        <taxon>Bacillati</taxon>
        <taxon>Bacillota</taxon>
        <taxon>Bacilli</taxon>
        <taxon>Bacillales</taxon>
        <taxon>Bacillaceae</taxon>
        <taxon>Fredinandcohnia</taxon>
    </lineage>
</organism>
<evidence type="ECO:0000313" key="1">
    <source>
        <dbReference type="EMBL" id="MFD1781405.1"/>
    </source>
</evidence>
<accession>A0ABW4MWQ6</accession>
<dbReference type="Proteomes" id="UP001597227">
    <property type="component" value="Unassembled WGS sequence"/>
</dbReference>
<sequence length="42" mass="4954">MEDFTSKDETVQNKSIEELEEEMGLYIVSPEKINSIFEDEEQ</sequence>
<name>A0ABW4MWQ6_9BACI</name>
<dbReference type="RefSeq" id="WP_257215739.1">
    <property type="nucleotide sequence ID" value="NZ_JBHUEK010000034.1"/>
</dbReference>
<dbReference type="EMBL" id="JBHUEK010000034">
    <property type="protein sequence ID" value="MFD1781405.1"/>
    <property type="molecule type" value="Genomic_DNA"/>
</dbReference>
<keyword evidence="2" id="KW-1185">Reference proteome</keyword>
<protein>
    <submittedName>
        <fullName evidence="1">Uncharacterized protein</fullName>
    </submittedName>
</protein>
<evidence type="ECO:0000313" key="2">
    <source>
        <dbReference type="Proteomes" id="UP001597227"/>
    </source>
</evidence>
<gene>
    <name evidence="1" type="ORF">ACFSFW_22425</name>
</gene>
<proteinExistence type="predicted"/>
<comment type="caution">
    <text evidence="1">The sequence shown here is derived from an EMBL/GenBank/DDBJ whole genome shotgun (WGS) entry which is preliminary data.</text>
</comment>